<keyword evidence="1" id="KW-0507">mRNA processing</keyword>
<evidence type="ECO:0000256" key="4">
    <source>
        <dbReference type="ARBA" id="ARBA00023015"/>
    </source>
</evidence>
<evidence type="ECO:0000256" key="3">
    <source>
        <dbReference type="ARBA" id="ARBA00022884"/>
    </source>
</evidence>
<protein>
    <submittedName>
        <fullName evidence="10">SURP motif domain-containing protein</fullName>
    </submittedName>
</protein>
<keyword evidence="4" id="KW-0805">Transcription regulation</keyword>
<dbReference type="SMART" id="SM00648">
    <property type="entry name" value="SWAP"/>
    <property type="match status" value="2"/>
</dbReference>
<feature type="region of interest" description="Disordered" evidence="7">
    <location>
        <begin position="331"/>
        <end position="350"/>
    </location>
</feature>
<feature type="domain" description="SURP motif" evidence="8">
    <location>
        <begin position="381"/>
        <end position="421"/>
    </location>
</feature>
<feature type="region of interest" description="Disordered" evidence="7">
    <location>
        <begin position="468"/>
        <end position="514"/>
    </location>
</feature>
<accession>A0A5S6QS00</accession>
<feature type="compositionally biased region" description="Basic and acidic residues" evidence="7">
    <location>
        <begin position="628"/>
        <end position="638"/>
    </location>
</feature>
<dbReference type="Gene3D" id="1.10.10.790">
    <property type="entry name" value="Surp module"/>
    <property type="match status" value="2"/>
</dbReference>
<feature type="compositionally biased region" description="Low complexity" evidence="7">
    <location>
        <begin position="640"/>
        <end position="651"/>
    </location>
</feature>
<keyword evidence="3" id="KW-0694">RNA-binding</keyword>
<dbReference type="Pfam" id="PF09750">
    <property type="entry name" value="DRY_EERY"/>
    <property type="match status" value="1"/>
</dbReference>
<evidence type="ECO:0000313" key="9">
    <source>
        <dbReference type="Proteomes" id="UP000046395"/>
    </source>
</evidence>
<dbReference type="InterPro" id="IPR035967">
    <property type="entry name" value="SWAP/Surp_sf"/>
</dbReference>
<dbReference type="WBParaSite" id="TMUE_2000010131.1">
    <property type="protein sequence ID" value="TMUE_2000010131.1"/>
    <property type="gene ID" value="WBGene00287485"/>
</dbReference>
<dbReference type="PROSITE" id="PS50128">
    <property type="entry name" value="SURP"/>
    <property type="match status" value="2"/>
</dbReference>
<feature type="compositionally biased region" description="Acidic residues" evidence="7">
    <location>
        <begin position="544"/>
        <end position="555"/>
    </location>
</feature>
<evidence type="ECO:0000256" key="5">
    <source>
        <dbReference type="ARBA" id="ARBA00023163"/>
    </source>
</evidence>
<keyword evidence="2" id="KW-0677">Repeat</keyword>
<keyword evidence="6" id="KW-0508">mRNA splicing</keyword>
<feature type="region of interest" description="Disordered" evidence="7">
    <location>
        <begin position="628"/>
        <end position="722"/>
    </location>
</feature>
<dbReference type="PANTHER" id="PTHR13161">
    <property type="entry name" value="SPLICING FACTOR SUPPRESSOR OF WHITE APRICOT"/>
    <property type="match status" value="1"/>
</dbReference>
<evidence type="ECO:0000256" key="1">
    <source>
        <dbReference type="ARBA" id="ARBA00022664"/>
    </source>
</evidence>
<dbReference type="PANTHER" id="PTHR13161:SF15">
    <property type="entry name" value="SPLICING FACTOR, SUPPRESSOR OF WHITE-APRICOT HOMOLOG"/>
    <property type="match status" value="1"/>
</dbReference>
<feature type="compositionally biased region" description="Basic and acidic residues" evidence="7">
    <location>
        <begin position="474"/>
        <end position="487"/>
    </location>
</feature>
<dbReference type="GO" id="GO:0003723">
    <property type="term" value="F:RNA binding"/>
    <property type="evidence" value="ECO:0007669"/>
    <property type="project" value="UniProtKB-KW"/>
</dbReference>
<evidence type="ECO:0000256" key="7">
    <source>
        <dbReference type="SAM" id="MobiDB-lite"/>
    </source>
</evidence>
<sequence length="722" mass="82289">MREPSRSPSKPELLVFGYPCKLFERESKSGGSKDGCGLIPLNGNKTILIDSRGKRAALPIGRSIEQNEFQGRRSYFIYCNLVVVKSRKYDCRLHLQNHERYKASDDAQWHSDAEGELQERLNAERYRDLAEASSEENENAKRKRAEIYYDYGASPSAGHPVVEAATCEDDAFVVPVELKVPKGVCVPKSSKQHKIIEKTAAFIATHGIQMEIIVNIKQKGNPLFRFLDYNHQLHVYYKHILRMIKEKRYTPSIEEAKIDKTEADALDDEESDDGCDYLHPSLRGSGRTYMASTTESMQSSQIDYCLGKENDVYSTLYKGLVAIYPELASSESKVERESENERKDDEQDAKEAVFDDASWSVDADNAKHLVIVPPPPDLQPTIDRLAEYVARNGQEFENIVRMKRDPRFSFILPDSPYYSYYKAKVQWCQYEDLLTRYYQGTLTAADMHAPQMSHCILFPGKPIVDVEQSVQPADESHQAKKVAEGADHNSCTNGEKRQAEVSSPTKHETASVEQKPRKLVPISFSIKCVAKRSCSPKLVLPQLSEEEDEESEPEEAAQGNHVDELAGTSERAVADVDESVDCLLESVDPLPVAKRDVGEGKESLQLDRRKRAKLFLNKLNAKISMNKAECKKEREDNGHCSSDSRSSCSDRYSANVRRSRDTVNDNWRTMVLPSSYEKHRHANKRSRRSRSRSRSRQRSSKRGKRSRSRTKHKRERSRHRYS</sequence>
<evidence type="ECO:0000256" key="2">
    <source>
        <dbReference type="ARBA" id="ARBA00022737"/>
    </source>
</evidence>
<feature type="domain" description="SURP motif" evidence="8">
    <location>
        <begin position="195"/>
        <end position="237"/>
    </location>
</feature>
<dbReference type="Proteomes" id="UP000046395">
    <property type="component" value="Unassembled WGS sequence"/>
</dbReference>
<feature type="region of interest" description="Disordered" evidence="7">
    <location>
        <begin position="540"/>
        <end position="565"/>
    </location>
</feature>
<evidence type="ECO:0000313" key="10">
    <source>
        <dbReference type="WBParaSite" id="TMUE_2000010131.1"/>
    </source>
</evidence>
<organism evidence="9 10">
    <name type="scientific">Trichuris muris</name>
    <name type="common">Mouse whipworm</name>
    <dbReference type="NCBI Taxonomy" id="70415"/>
    <lineage>
        <taxon>Eukaryota</taxon>
        <taxon>Metazoa</taxon>
        <taxon>Ecdysozoa</taxon>
        <taxon>Nematoda</taxon>
        <taxon>Enoplea</taxon>
        <taxon>Dorylaimia</taxon>
        <taxon>Trichinellida</taxon>
        <taxon>Trichuridae</taxon>
        <taxon>Trichuris</taxon>
    </lineage>
</organism>
<keyword evidence="5" id="KW-0804">Transcription</keyword>
<dbReference type="GO" id="GO:0000395">
    <property type="term" value="P:mRNA 5'-splice site recognition"/>
    <property type="evidence" value="ECO:0007669"/>
    <property type="project" value="TreeGrafter"/>
</dbReference>
<dbReference type="SUPFAM" id="SSF109905">
    <property type="entry name" value="Surp module (SWAP domain)"/>
    <property type="match status" value="2"/>
</dbReference>
<proteinExistence type="predicted"/>
<evidence type="ECO:0000259" key="8">
    <source>
        <dbReference type="PROSITE" id="PS50128"/>
    </source>
</evidence>
<dbReference type="AlphaFoldDB" id="A0A5S6QS00"/>
<name>A0A5S6QS00_TRIMR</name>
<evidence type="ECO:0000256" key="6">
    <source>
        <dbReference type="ARBA" id="ARBA00023187"/>
    </source>
</evidence>
<dbReference type="InterPro" id="IPR000061">
    <property type="entry name" value="Surp"/>
</dbReference>
<dbReference type="Pfam" id="PF01805">
    <property type="entry name" value="Surp"/>
    <property type="match status" value="2"/>
</dbReference>
<feature type="compositionally biased region" description="Basic and acidic residues" evidence="7">
    <location>
        <begin position="332"/>
        <end position="350"/>
    </location>
</feature>
<keyword evidence="9" id="KW-1185">Reference proteome</keyword>
<feature type="compositionally biased region" description="Basic residues" evidence="7">
    <location>
        <begin position="678"/>
        <end position="722"/>
    </location>
</feature>
<dbReference type="InterPro" id="IPR019147">
    <property type="entry name" value="SWAP_N_domain"/>
</dbReference>
<dbReference type="STRING" id="70415.A0A5S6QS00"/>
<dbReference type="SMART" id="SM01141">
    <property type="entry name" value="DRY_EERY"/>
    <property type="match status" value="1"/>
</dbReference>
<dbReference type="InterPro" id="IPR040397">
    <property type="entry name" value="SWAP"/>
</dbReference>
<feature type="compositionally biased region" description="Basic and acidic residues" evidence="7">
    <location>
        <begin position="494"/>
        <end position="514"/>
    </location>
</feature>
<reference evidence="10" key="1">
    <citation type="submission" date="2019-12" db="UniProtKB">
        <authorList>
            <consortium name="WormBaseParasite"/>
        </authorList>
    </citation>
    <scope>IDENTIFICATION</scope>
</reference>